<evidence type="ECO:0000313" key="1">
    <source>
        <dbReference type="EMBL" id="WAT00269.1"/>
    </source>
</evidence>
<dbReference type="InterPro" id="IPR025612">
    <property type="entry name" value="YqjK"/>
</dbReference>
<evidence type="ECO:0000313" key="2">
    <source>
        <dbReference type="Proteomes" id="UP001164712"/>
    </source>
</evidence>
<dbReference type="Pfam" id="PF13997">
    <property type="entry name" value="YqjK"/>
    <property type="match status" value="1"/>
</dbReference>
<accession>A0ABY7HLN6</accession>
<protein>
    <submittedName>
        <fullName evidence="1">YqjK-like family protein</fullName>
    </submittedName>
</protein>
<reference evidence="1" key="1">
    <citation type="submission" date="2022-12" db="EMBL/GenBank/DDBJ databases">
        <title>Complete genome sequence of an Australian strain of Rouxiella badensis DAR84756 and resolution of the R. badensis DSM100043 and R. chamberiensis DSM28324 genomes.</title>
        <authorList>
            <person name="Paul S."/>
            <person name="Anderson P.J."/>
            <person name="Maynard G."/>
            <person name="Dyall-Smith M."/>
            <person name="Kudinha T."/>
        </authorList>
    </citation>
    <scope>NUCLEOTIDE SEQUENCE</scope>
    <source>
        <strain evidence="1">DSM 28324</strain>
    </source>
</reference>
<dbReference type="EMBL" id="CP114058">
    <property type="protein sequence ID" value="WAT00269.1"/>
    <property type="molecule type" value="Genomic_DNA"/>
</dbReference>
<keyword evidence="2" id="KW-1185">Reference proteome</keyword>
<dbReference type="RefSeq" id="WP_045048378.1">
    <property type="nucleotide sequence ID" value="NZ_CP114058.1"/>
</dbReference>
<proteinExistence type="predicted"/>
<organism evidence="1 2">
    <name type="scientific">Rouxiella chamberiensis</name>
    <dbReference type="NCBI Taxonomy" id="1513468"/>
    <lineage>
        <taxon>Bacteria</taxon>
        <taxon>Pseudomonadati</taxon>
        <taxon>Pseudomonadota</taxon>
        <taxon>Gammaproteobacteria</taxon>
        <taxon>Enterobacterales</taxon>
        <taxon>Yersiniaceae</taxon>
        <taxon>Rouxiella</taxon>
    </lineage>
</organism>
<sequence length="95" mass="11186">MSNKPSPVIEKVRLLRKIERERADLAIAKEEWLLSTTKLDQTWVKIVDMRKYMVVASSAVAVYSIRHPSRLIRWSKRAFSIWGTVRLFRKTLSKN</sequence>
<gene>
    <name evidence="1" type="ORF">O1V66_15035</name>
</gene>
<dbReference type="Proteomes" id="UP001164712">
    <property type="component" value="Chromosome"/>
</dbReference>
<name>A0ABY7HLN6_9GAMM</name>